<dbReference type="PANTHER" id="PTHR22803">
    <property type="entry name" value="MANNOSE, PHOSPHOLIPASE, LECTIN RECEPTOR RELATED"/>
    <property type="match status" value="1"/>
</dbReference>
<sequence>MLFDSFGVSDGKDKCKEEGGQLLEINSQAENDFVTNYLRSISKLSSIPLSRFGPFRTRSIWLGATDESSEGDFRLMSTNQQLGFHSWMDGEPNNSSFNGGAENCVVLESTKDYTWNDVTCDFDHAVVCESTEVSDITG</sequence>
<dbReference type="CDD" id="cd00037">
    <property type="entry name" value="CLECT"/>
    <property type="match status" value="1"/>
</dbReference>
<evidence type="ECO:0000259" key="2">
    <source>
        <dbReference type="PROSITE" id="PS50041"/>
    </source>
</evidence>
<evidence type="ECO:0000313" key="3">
    <source>
        <dbReference type="EMBL" id="GFR89320.1"/>
    </source>
</evidence>
<dbReference type="InterPro" id="IPR016187">
    <property type="entry name" value="CTDL_fold"/>
</dbReference>
<dbReference type="InterPro" id="IPR016186">
    <property type="entry name" value="C-type_lectin-like/link_sf"/>
</dbReference>
<evidence type="ECO:0000313" key="4">
    <source>
        <dbReference type="Proteomes" id="UP000762676"/>
    </source>
</evidence>
<dbReference type="EMBL" id="BMAT01012298">
    <property type="protein sequence ID" value="GFR89320.1"/>
    <property type="molecule type" value="Genomic_DNA"/>
</dbReference>
<accession>A0AAV4GVX2</accession>
<dbReference type="Pfam" id="PF00059">
    <property type="entry name" value="Lectin_C"/>
    <property type="match status" value="1"/>
</dbReference>
<protein>
    <submittedName>
        <fullName evidence="3">C-type lectin domain family 18 member A</fullName>
    </submittedName>
</protein>
<dbReference type="PROSITE" id="PS00615">
    <property type="entry name" value="C_TYPE_LECTIN_1"/>
    <property type="match status" value="1"/>
</dbReference>
<dbReference type="SUPFAM" id="SSF56436">
    <property type="entry name" value="C-type lectin-like"/>
    <property type="match status" value="1"/>
</dbReference>
<keyword evidence="1" id="KW-1015">Disulfide bond</keyword>
<dbReference type="InterPro" id="IPR050111">
    <property type="entry name" value="C-type_lectin/snaclec_domain"/>
</dbReference>
<reference evidence="3 4" key="1">
    <citation type="journal article" date="2021" name="Elife">
        <title>Chloroplast acquisition without the gene transfer in kleptoplastic sea slugs, Plakobranchus ocellatus.</title>
        <authorList>
            <person name="Maeda T."/>
            <person name="Takahashi S."/>
            <person name="Yoshida T."/>
            <person name="Shimamura S."/>
            <person name="Takaki Y."/>
            <person name="Nagai Y."/>
            <person name="Toyoda A."/>
            <person name="Suzuki Y."/>
            <person name="Arimoto A."/>
            <person name="Ishii H."/>
            <person name="Satoh N."/>
            <person name="Nishiyama T."/>
            <person name="Hasebe M."/>
            <person name="Maruyama T."/>
            <person name="Minagawa J."/>
            <person name="Obokata J."/>
            <person name="Shigenobu S."/>
        </authorList>
    </citation>
    <scope>NUCLEOTIDE SEQUENCE [LARGE SCALE GENOMIC DNA]</scope>
</reference>
<dbReference type="InterPro" id="IPR018378">
    <property type="entry name" value="C-type_lectin_CS"/>
</dbReference>
<keyword evidence="4" id="KW-1185">Reference proteome</keyword>
<evidence type="ECO:0000256" key="1">
    <source>
        <dbReference type="ARBA" id="ARBA00023157"/>
    </source>
</evidence>
<dbReference type="PROSITE" id="PS50041">
    <property type="entry name" value="C_TYPE_LECTIN_2"/>
    <property type="match status" value="1"/>
</dbReference>
<name>A0AAV4GVX2_9GAST</name>
<feature type="domain" description="C-type lectin" evidence="2">
    <location>
        <begin position="9"/>
        <end position="129"/>
    </location>
</feature>
<dbReference type="SMART" id="SM00034">
    <property type="entry name" value="CLECT"/>
    <property type="match status" value="1"/>
</dbReference>
<dbReference type="AlphaFoldDB" id="A0AAV4GVX2"/>
<comment type="caution">
    <text evidence="3">The sequence shown here is derived from an EMBL/GenBank/DDBJ whole genome shotgun (WGS) entry which is preliminary data.</text>
</comment>
<dbReference type="Proteomes" id="UP000762676">
    <property type="component" value="Unassembled WGS sequence"/>
</dbReference>
<gene>
    <name evidence="3" type="ORF">ElyMa_006121200</name>
</gene>
<dbReference type="InterPro" id="IPR001304">
    <property type="entry name" value="C-type_lectin-like"/>
</dbReference>
<proteinExistence type="predicted"/>
<dbReference type="Gene3D" id="3.10.100.10">
    <property type="entry name" value="Mannose-Binding Protein A, subunit A"/>
    <property type="match status" value="1"/>
</dbReference>
<organism evidence="3 4">
    <name type="scientific">Elysia marginata</name>
    <dbReference type="NCBI Taxonomy" id="1093978"/>
    <lineage>
        <taxon>Eukaryota</taxon>
        <taxon>Metazoa</taxon>
        <taxon>Spiralia</taxon>
        <taxon>Lophotrochozoa</taxon>
        <taxon>Mollusca</taxon>
        <taxon>Gastropoda</taxon>
        <taxon>Heterobranchia</taxon>
        <taxon>Euthyneura</taxon>
        <taxon>Panpulmonata</taxon>
        <taxon>Sacoglossa</taxon>
        <taxon>Placobranchoidea</taxon>
        <taxon>Plakobranchidae</taxon>
        <taxon>Elysia</taxon>
    </lineage>
</organism>